<evidence type="ECO:0000313" key="3">
    <source>
        <dbReference type="EMBL" id="WEJ63310.1"/>
    </source>
</evidence>
<dbReference type="Gene3D" id="3.20.20.140">
    <property type="entry name" value="Metal-dependent hydrolases"/>
    <property type="match status" value="1"/>
</dbReference>
<organism evidence="3 4">
    <name type="scientific">Thiomicrorhabdus lithotrophica</name>
    <dbReference type="NCBI Taxonomy" id="2949997"/>
    <lineage>
        <taxon>Bacteria</taxon>
        <taxon>Pseudomonadati</taxon>
        <taxon>Pseudomonadota</taxon>
        <taxon>Gammaproteobacteria</taxon>
        <taxon>Thiotrichales</taxon>
        <taxon>Piscirickettsiaceae</taxon>
        <taxon>Thiomicrorhabdus</taxon>
    </lineage>
</organism>
<protein>
    <submittedName>
        <fullName evidence="3">Amidohydrolase</fullName>
    </submittedName>
</protein>
<gene>
    <name evidence="3" type="ORF">NR989_03395</name>
</gene>
<reference evidence="3 4" key="1">
    <citation type="submission" date="2022-06" db="EMBL/GenBank/DDBJ databases">
        <title>Thiomicrohabdus sp. nov, an obligately chemolithoautotrophic, sulfur-oxidizing bacterium isolated from beach of Guanyin Mountain. Amoy.</title>
        <authorList>
            <person name="Zhu H."/>
        </authorList>
    </citation>
    <scope>NUCLEOTIDE SEQUENCE [LARGE SCALE GENOMIC DNA]</scope>
    <source>
        <strain evidence="3 4">XGS-01</strain>
    </source>
</reference>
<dbReference type="InterPro" id="IPR006680">
    <property type="entry name" value="Amidohydro-rel"/>
</dbReference>
<feature type="chain" id="PRO_5045466075" evidence="1">
    <location>
        <begin position="25"/>
        <end position="277"/>
    </location>
</feature>
<dbReference type="InterPro" id="IPR032466">
    <property type="entry name" value="Metal_Hydrolase"/>
</dbReference>
<dbReference type="EMBL" id="CP102381">
    <property type="protein sequence ID" value="WEJ63310.1"/>
    <property type="molecule type" value="Genomic_DNA"/>
</dbReference>
<dbReference type="Pfam" id="PF04909">
    <property type="entry name" value="Amidohydro_2"/>
    <property type="match status" value="1"/>
</dbReference>
<accession>A0ABY8CBF1</accession>
<name>A0ABY8CBF1_9GAMM</name>
<dbReference type="RefSeq" id="WP_275595563.1">
    <property type="nucleotide sequence ID" value="NZ_CP102381.1"/>
</dbReference>
<feature type="domain" description="Amidohydrolase-related" evidence="2">
    <location>
        <begin position="134"/>
        <end position="273"/>
    </location>
</feature>
<evidence type="ECO:0000313" key="4">
    <source>
        <dbReference type="Proteomes" id="UP001222275"/>
    </source>
</evidence>
<keyword evidence="4" id="KW-1185">Reference proteome</keyword>
<keyword evidence="1" id="KW-0732">Signal</keyword>
<evidence type="ECO:0000256" key="1">
    <source>
        <dbReference type="SAM" id="SignalP"/>
    </source>
</evidence>
<dbReference type="SUPFAM" id="SSF51556">
    <property type="entry name" value="Metallo-dependent hydrolases"/>
    <property type="match status" value="1"/>
</dbReference>
<proteinExistence type="predicted"/>
<sequence>MFVWQKTHYVIAVISVLLSFQAHAQQALFDSHLHYGGEDVKHYSPKQIIEIFDRNQVTYALVSSTPNDGTERLYQYAPQRIIPFLGLYRTLGDKRDWMWDESVIPRLEKALESGIYQGIGEFHIFAKDRKSPVLKRVVEIAVERNLMLQVHGDADILDEIFEQAPNVTILWAHMGTNPNPDFLRSVLKRHSKNLYIDTSVRDKQLLKTGKLTPAWRKLFIDYQDNFTVAVDTFSVNRWNTFDLVVKDIHTWLSDLPPEVSKKLAYDNAYQLFKVNHN</sequence>
<evidence type="ECO:0000259" key="2">
    <source>
        <dbReference type="Pfam" id="PF04909"/>
    </source>
</evidence>
<dbReference type="Proteomes" id="UP001222275">
    <property type="component" value="Chromosome"/>
</dbReference>
<feature type="signal peptide" evidence="1">
    <location>
        <begin position="1"/>
        <end position="24"/>
    </location>
</feature>